<evidence type="ECO:0000256" key="3">
    <source>
        <dbReference type="ARBA" id="ARBA00022617"/>
    </source>
</evidence>
<dbReference type="SUPFAM" id="SSF48264">
    <property type="entry name" value="Cytochrome P450"/>
    <property type="match status" value="1"/>
</dbReference>
<dbReference type="PANTHER" id="PTHR24279">
    <property type="entry name" value="CYTOCHROME P450"/>
    <property type="match status" value="1"/>
</dbReference>
<dbReference type="GO" id="GO:0004497">
    <property type="term" value="F:monooxygenase activity"/>
    <property type="evidence" value="ECO:0007669"/>
    <property type="project" value="UniProtKB-KW"/>
</dbReference>
<evidence type="ECO:0000256" key="1">
    <source>
        <dbReference type="ARBA" id="ARBA00001971"/>
    </source>
</evidence>
<sequence>MAVEEQTNTIPLLDQLDTKATKRIGDITVANVTEDLMVHKPPISFEEIPGPALLKLLDKYWKYVPLLGTQLFRSVLINRLTEGRLTWNRNIRPLKYLFNEYGPVVRLNGPFAGDIVLIHRPEHIAKVFEEEGDSPTRSGIDVLQHYRLNYRKYRFSGPYNSQGLQSMQWLQTKKVLETPIAKQINKEFEKFEMACDELLIRIRQIKNRQDEVSGDFSNELSRWSMECFWIFMISKKIGFLDSTSYNKNSEITRFIETLATAHHYMSRCETGFQFWRMIDTPYSKKLFSACDIIDGIIGKYIRNAQSHVRNNLSMHEDENQHRLTILENLLFKQRMNPEELATLLMDMIILGVNATTNSQAFLLYYLAKNPRIQRRLHEEVISKTPKDHSFTSKTFIDMPYLNACINECLRLRPAFPYITRLLSKQIILHGYKIPKGTYIIMANQISSQREENFEDPDKFKPDRWLKSSDDSYPQNSYLPFGKGIRNCIGENLAKLEMMLLTIKIIREFIIEYDYADIESRFLMMNVPDRPLRFRFISRN</sequence>
<dbReference type="InterPro" id="IPR050479">
    <property type="entry name" value="CYP11_CYP27_families"/>
</dbReference>
<keyword evidence="5 9" id="KW-0560">Oxidoreductase</keyword>
<dbReference type="Gene3D" id="1.10.630.10">
    <property type="entry name" value="Cytochrome P450"/>
    <property type="match status" value="1"/>
</dbReference>
<keyword evidence="7 9" id="KW-0503">Monooxygenase</keyword>
<dbReference type="GeneID" id="105359629"/>
<dbReference type="RefSeq" id="XP_011494560.1">
    <property type="nucleotide sequence ID" value="XM_011496258.1"/>
</dbReference>
<feature type="binding site" description="axial binding residue" evidence="8">
    <location>
        <position position="487"/>
    </location>
    <ligand>
        <name>heme</name>
        <dbReference type="ChEBI" id="CHEBI:30413"/>
    </ligand>
    <ligandPart>
        <name>Fe</name>
        <dbReference type="ChEBI" id="CHEBI:18248"/>
    </ligandPart>
</feature>
<organism evidence="10 11">
    <name type="scientific">Ceratosolen solmsi marchali</name>
    <dbReference type="NCBI Taxonomy" id="326594"/>
    <lineage>
        <taxon>Eukaryota</taxon>
        <taxon>Metazoa</taxon>
        <taxon>Ecdysozoa</taxon>
        <taxon>Arthropoda</taxon>
        <taxon>Hexapoda</taxon>
        <taxon>Insecta</taxon>
        <taxon>Pterygota</taxon>
        <taxon>Neoptera</taxon>
        <taxon>Endopterygota</taxon>
        <taxon>Hymenoptera</taxon>
        <taxon>Apocrita</taxon>
        <taxon>Proctotrupomorpha</taxon>
        <taxon>Chalcidoidea</taxon>
        <taxon>Agaonidae</taxon>
        <taxon>Agaoninae</taxon>
        <taxon>Ceratosolen</taxon>
    </lineage>
</organism>
<evidence type="ECO:0000256" key="7">
    <source>
        <dbReference type="ARBA" id="ARBA00023033"/>
    </source>
</evidence>
<keyword evidence="6 8" id="KW-0408">Iron</keyword>
<keyword evidence="10" id="KW-1185">Reference proteome</keyword>
<gene>
    <name evidence="11" type="primary">LOC105359629</name>
</gene>
<dbReference type="AlphaFoldDB" id="A0AAJ6YBP3"/>
<protein>
    <submittedName>
        <fullName evidence="11">Probable cytochrome P450 12a5, mitochondrial</fullName>
    </submittedName>
</protein>
<dbReference type="Proteomes" id="UP000695007">
    <property type="component" value="Unplaced"/>
</dbReference>
<proteinExistence type="inferred from homology"/>
<dbReference type="InterPro" id="IPR002401">
    <property type="entry name" value="Cyt_P450_E_grp-I"/>
</dbReference>
<dbReference type="InterPro" id="IPR001128">
    <property type="entry name" value="Cyt_P450"/>
</dbReference>
<reference evidence="11" key="1">
    <citation type="submission" date="2025-08" db="UniProtKB">
        <authorList>
            <consortium name="RefSeq"/>
        </authorList>
    </citation>
    <scope>IDENTIFICATION</scope>
</reference>
<accession>A0AAJ6YBP3</accession>
<evidence type="ECO:0000256" key="9">
    <source>
        <dbReference type="RuleBase" id="RU000461"/>
    </source>
</evidence>
<dbReference type="PANTHER" id="PTHR24279:SF120">
    <property type="entry name" value="CYTOCHROME P450"/>
    <property type="match status" value="1"/>
</dbReference>
<evidence type="ECO:0000256" key="4">
    <source>
        <dbReference type="ARBA" id="ARBA00022723"/>
    </source>
</evidence>
<dbReference type="CDD" id="cd11054">
    <property type="entry name" value="CYP24A1-like"/>
    <property type="match status" value="1"/>
</dbReference>
<comment type="cofactor">
    <cofactor evidence="1 8">
        <name>heme</name>
        <dbReference type="ChEBI" id="CHEBI:30413"/>
    </cofactor>
</comment>
<dbReference type="GO" id="GO:0020037">
    <property type="term" value="F:heme binding"/>
    <property type="evidence" value="ECO:0007669"/>
    <property type="project" value="InterPro"/>
</dbReference>
<dbReference type="KEGG" id="csol:105359629"/>
<evidence type="ECO:0000313" key="10">
    <source>
        <dbReference type="Proteomes" id="UP000695007"/>
    </source>
</evidence>
<comment type="similarity">
    <text evidence="2 9">Belongs to the cytochrome P450 family.</text>
</comment>
<dbReference type="InterPro" id="IPR017972">
    <property type="entry name" value="Cyt_P450_CS"/>
</dbReference>
<evidence type="ECO:0000313" key="11">
    <source>
        <dbReference type="RefSeq" id="XP_011494560.1"/>
    </source>
</evidence>
<keyword evidence="4 8" id="KW-0479">Metal-binding</keyword>
<name>A0AAJ6YBP3_9HYME</name>
<keyword evidence="3 8" id="KW-0349">Heme</keyword>
<dbReference type="PROSITE" id="PS00086">
    <property type="entry name" value="CYTOCHROME_P450"/>
    <property type="match status" value="1"/>
</dbReference>
<evidence type="ECO:0000256" key="8">
    <source>
        <dbReference type="PIRSR" id="PIRSR602401-1"/>
    </source>
</evidence>
<dbReference type="Pfam" id="PF00067">
    <property type="entry name" value="p450"/>
    <property type="match status" value="1"/>
</dbReference>
<dbReference type="PRINTS" id="PR00385">
    <property type="entry name" value="P450"/>
</dbReference>
<dbReference type="PRINTS" id="PR00463">
    <property type="entry name" value="EP450I"/>
</dbReference>
<dbReference type="InterPro" id="IPR036396">
    <property type="entry name" value="Cyt_P450_sf"/>
</dbReference>
<dbReference type="GO" id="GO:0005506">
    <property type="term" value="F:iron ion binding"/>
    <property type="evidence" value="ECO:0007669"/>
    <property type="project" value="InterPro"/>
</dbReference>
<evidence type="ECO:0000256" key="2">
    <source>
        <dbReference type="ARBA" id="ARBA00010617"/>
    </source>
</evidence>
<evidence type="ECO:0000256" key="5">
    <source>
        <dbReference type="ARBA" id="ARBA00023002"/>
    </source>
</evidence>
<dbReference type="GO" id="GO:0016705">
    <property type="term" value="F:oxidoreductase activity, acting on paired donors, with incorporation or reduction of molecular oxygen"/>
    <property type="evidence" value="ECO:0007669"/>
    <property type="project" value="InterPro"/>
</dbReference>
<evidence type="ECO:0000256" key="6">
    <source>
        <dbReference type="ARBA" id="ARBA00023004"/>
    </source>
</evidence>